<comment type="catalytic activity">
    <reaction evidence="15 16">
        <text>2 cob(II)alamin + reduced [electron-transfer flavoprotein] + 2 ATP = 2 adenosylcob(III)alamin + 2 triphosphate + oxidized [electron-transfer flavoprotein] + 3 H(+)</text>
        <dbReference type="Rhea" id="RHEA:28671"/>
        <dbReference type="Rhea" id="RHEA-COMP:10685"/>
        <dbReference type="Rhea" id="RHEA-COMP:10686"/>
        <dbReference type="ChEBI" id="CHEBI:15378"/>
        <dbReference type="ChEBI" id="CHEBI:16304"/>
        <dbReference type="ChEBI" id="CHEBI:18036"/>
        <dbReference type="ChEBI" id="CHEBI:18408"/>
        <dbReference type="ChEBI" id="CHEBI:30616"/>
        <dbReference type="ChEBI" id="CHEBI:57692"/>
        <dbReference type="ChEBI" id="CHEBI:58307"/>
        <dbReference type="EC" id="2.5.1.17"/>
    </reaction>
</comment>
<protein>
    <recommendedName>
        <fullName evidence="5 16">Corrinoid adenosyltransferase</fullName>
        <ecNumber evidence="4 16">2.5.1.17</ecNumber>
    </recommendedName>
    <alternativeName>
        <fullName evidence="11 16">Cob(II)alamin adenosyltransferase</fullName>
    </alternativeName>
    <alternativeName>
        <fullName evidence="13 16">Cob(II)yrinic acid a,c-diamide adenosyltransferase</fullName>
    </alternativeName>
    <alternativeName>
        <fullName evidence="12 16">Cobinamide/cobalamin adenosyltransferase</fullName>
    </alternativeName>
</protein>
<dbReference type="AlphaFoldDB" id="A0A7S8EBK0"/>
<dbReference type="KEGG" id="pmet:G4Y79_05910"/>
<evidence type="ECO:0000256" key="2">
    <source>
        <dbReference type="ARBA" id="ARBA00005121"/>
    </source>
</evidence>
<keyword evidence="9 16" id="KW-0547">Nucleotide-binding</keyword>
<dbReference type="InterPro" id="IPR016030">
    <property type="entry name" value="CblAdoTrfase-like"/>
</dbReference>
<dbReference type="Pfam" id="PF01923">
    <property type="entry name" value="Cob_adeno_trans"/>
    <property type="match status" value="1"/>
</dbReference>
<dbReference type="Gene3D" id="1.20.1200.10">
    <property type="entry name" value="Cobalamin adenosyltransferase-like"/>
    <property type="match status" value="1"/>
</dbReference>
<evidence type="ECO:0000256" key="8">
    <source>
        <dbReference type="ARBA" id="ARBA00022679"/>
    </source>
</evidence>
<evidence type="ECO:0000256" key="5">
    <source>
        <dbReference type="ARBA" id="ARBA00020963"/>
    </source>
</evidence>
<keyword evidence="8 16" id="KW-0808">Transferase</keyword>
<dbReference type="InterPro" id="IPR029499">
    <property type="entry name" value="PduO-typ"/>
</dbReference>
<evidence type="ECO:0000256" key="10">
    <source>
        <dbReference type="ARBA" id="ARBA00022840"/>
    </source>
</evidence>
<evidence type="ECO:0000256" key="9">
    <source>
        <dbReference type="ARBA" id="ARBA00022741"/>
    </source>
</evidence>
<evidence type="ECO:0000256" key="7">
    <source>
        <dbReference type="ARBA" id="ARBA00022573"/>
    </source>
</evidence>
<evidence type="ECO:0000313" key="18">
    <source>
        <dbReference type="EMBL" id="QPC83912.1"/>
    </source>
</evidence>
<keyword evidence="6" id="KW-0963">Cytoplasm</keyword>
<dbReference type="PANTHER" id="PTHR12213">
    <property type="entry name" value="CORRINOID ADENOSYLTRANSFERASE"/>
    <property type="match status" value="1"/>
</dbReference>
<sequence length="181" mass="20116">MKIYTRTGDDGTTSLFSGGRVRKDDLRVEAYGTVDELNSVLGMVRAAGPTPQLEDWLTEVQSQLFHLGADLATPLNAKSEWVVRMDAQKVAWLEANIDTMTAELEPLKHFILPGGTSAAAALHLARTVCRRAERLVVALSEQEALSEQVQPYLNRLSDWLFTAARYENQRAGISESQWAVR</sequence>
<dbReference type="InterPro" id="IPR036451">
    <property type="entry name" value="CblAdoTrfase-like_sf"/>
</dbReference>
<dbReference type="Proteomes" id="UP000594468">
    <property type="component" value="Chromosome"/>
</dbReference>
<evidence type="ECO:0000259" key="17">
    <source>
        <dbReference type="Pfam" id="PF01923"/>
    </source>
</evidence>
<evidence type="ECO:0000256" key="13">
    <source>
        <dbReference type="ARBA" id="ARBA00033354"/>
    </source>
</evidence>
<evidence type="ECO:0000256" key="16">
    <source>
        <dbReference type="RuleBase" id="RU366026"/>
    </source>
</evidence>
<evidence type="ECO:0000256" key="4">
    <source>
        <dbReference type="ARBA" id="ARBA00012454"/>
    </source>
</evidence>
<evidence type="ECO:0000256" key="15">
    <source>
        <dbReference type="ARBA" id="ARBA00048692"/>
    </source>
</evidence>
<dbReference type="FunFam" id="1.20.1200.10:FF:000003">
    <property type="entry name" value="ATP:cob(I)alamin adenosyltransferase"/>
    <property type="match status" value="1"/>
</dbReference>
<dbReference type="UniPathway" id="UPA00148">
    <property type="reaction ID" value="UER00233"/>
</dbReference>
<dbReference type="EMBL" id="CP062983">
    <property type="protein sequence ID" value="QPC83912.1"/>
    <property type="molecule type" value="Genomic_DNA"/>
</dbReference>
<dbReference type="GO" id="GO:0008817">
    <property type="term" value="F:corrinoid adenosyltransferase activity"/>
    <property type="evidence" value="ECO:0007669"/>
    <property type="project" value="UniProtKB-UniRule"/>
</dbReference>
<keyword evidence="19" id="KW-1185">Reference proteome</keyword>
<dbReference type="RefSeq" id="WP_195171976.1">
    <property type="nucleotide sequence ID" value="NZ_CP062983.1"/>
</dbReference>
<dbReference type="SUPFAM" id="SSF89028">
    <property type="entry name" value="Cobalamin adenosyltransferase-like"/>
    <property type="match status" value="1"/>
</dbReference>
<evidence type="ECO:0000256" key="14">
    <source>
        <dbReference type="ARBA" id="ARBA00048555"/>
    </source>
</evidence>
<comment type="catalytic activity">
    <reaction evidence="14 16">
        <text>2 cob(II)yrinate a,c diamide + reduced [electron-transfer flavoprotein] + 2 ATP = 2 adenosylcob(III)yrinate a,c-diamide + 2 triphosphate + oxidized [electron-transfer flavoprotein] + 3 H(+)</text>
        <dbReference type="Rhea" id="RHEA:11528"/>
        <dbReference type="Rhea" id="RHEA-COMP:10685"/>
        <dbReference type="Rhea" id="RHEA-COMP:10686"/>
        <dbReference type="ChEBI" id="CHEBI:15378"/>
        <dbReference type="ChEBI" id="CHEBI:18036"/>
        <dbReference type="ChEBI" id="CHEBI:30616"/>
        <dbReference type="ChEBI" id="CHEBI:57692"/>
        <dbReference type="ChEBI" id="CHEBI:58307"/>
        <dbReference type="ChEBI" id="CHEBI:58503"/>
        <dbReference type="ChEBI" id="CHEBI:58537"/>
        <dbReference type="EC" id="2.5.1.17"/>
    </reaction>
</comment>
<dbReference type="GO" id="GO:0005737">
    <property type="term" value="C:cytoplasm"/>
    <property type="evidence" value="ECO:0007669"/>
    <property type="project" value="UniProtKB-SubCell"/>
</dbReference>
<reference evidence="18 19" key="1">
    <citation type="submission" date="2020-02" db="EMBL/GenBank/DDBJ databases">
        <authorList>
            <person name="Zheng R.K."/>
            <person name="Sun C.M."/>
        </authorList>
    </citation>
    <scope>NUCLEOTIDE SEQUENCE [LARGE SCALE GENOMIC DNA]</scope>
    <source>
        <strain evidence="19">rifampicinis</strain>
    </source>
</reference>
<evidence type="ECO:0000256" key="3">
    <source>
        <dbReference type="ARBA" id="ARBA00007487"/>
    </source>
</evidence>
<comment type="pathway">
    <text evidence="2 16">Cofactor biosynthesis; adenosylcobalamin biosynthesis; adenosylcobalamin from cob(II)yrinate a,c-diamide: step 2/7.</text>
</comment>
<gene>
    <name evidence="18" type="ORF">G4Y79_05910</name>
</gene>
<accession>A0A7S8EBK0</accession>
<name>A0A7S8EBK0_9CHLR</name>
<dbReference type="PANTHER" id="PTHR12213:SF0">
    <property type="entry name" value="CORRINOID ADENOSYLTRANSFERASE MMAB"/>
    <property type="match status" value="1"/>
</dbReference>
<dbReference type="EC" id="2.5.1.17" evidence="4 16"/>
<organism evidence="18 19">
    <name type="scientific">Phototrophicus methaneseepsis</name>
    <dbReference type="NCBI Taxonomy" id="2710758"/>
    <lineage>
        <taxon>Bacteria</taxon>
        <taxon>Bacillati</taxon>
        <taxon>Chloroflexota</taxon>
        <taxon>Candidatus Thermofontia</taxon>
        <taxon>Phototrophicales</taxon>
        <taxon>Phototrophicaceae</taxon>
        <taxon>Phototrophicus</taxon>
    </lineage>
</organism>
<proteinExistence type="inferred from homology"/>
<dbReference type="GO" id="GO:0009236">
    <property type="term" value="P:cobalamin biosynthetic process"/>
    <property type="evidence" value="ECO:0007669"/>
    <property type="project" value="UniProtKB-UniRule"/>
</dbReference>
<keyword evidence="10 16" id="KW-0067">ATP-binding</keyword>
<evidence type="ECO:0000313" key="19">
    <source>
        <dbReference type="Proteomes" id="UP000594468"/>
    </source>
</evidence>
<evidence type="ECO:0000256" key="6">
    <source>
        <dbReference type="ARBA" id="ARBA00022490"/>
    </source>
</evidence>
<keyword evidence="7 16" id="KW-0169">Cobalamin biosynthesis</keyword>
<dbReference type="GO" id="GO:0005524">
    <property type="term" value="F:ATP binding"/>
    <property type="evidence" value="ECO:0007669"/>
    <property type="project" value="UniProtKB-UniRule"/>
</dbReference>
<evidence type="ECO:0000256" key="1">
    <source>
        <dbReference type="ARBA" id="ARBA00004496"/>
    </source>
</evidence>
<feature type="domain" description="Cobalamin adenosyltransferase-like" evidence="17">
    <location>
        <begin position="3"/>
        <end position="166"/>
    </location>
</feature>
<comment type="similarity">
    <text evidence="3 16">Belongs to the Cob(I)alamin adenosyltransferase family.</text>
</comment>
<evidence type="ECO:0000256" key="11">
    <source>
        <dbReference type="ARBA" id="ARBA00031529"/>
    </source>
</evidence>
<dbReference type="NCBIfam" id="TIGR00636">
    <property type="entry name" value="PduO_Nterm"/>
    <property type="match status" value="1"/>
</dbReference>
<evidence type="ECO:0000256" key="12">
    <source>
        <dbReference type="ARBA" id="ARBA00033334"/>
    </source>
</evidence>
<comment type="subcellular location">
    <subcellularLocation>
        <location evidence="1">Cytoplasm</location>
    </subcellularLocation>
</comment>